<gene>
    <name evidence="2" type="ORF">MEDL_7522</name>
</gene>
<dbReference type="EMBL" id="CAJPWZ010000382">
    <property type="protein sequence ID" value="CAG2192380.1"/>
    <property type="molecule type" value="Genomic_DNA"/>
</dbReference>
<accession>A0A8S3Q774</accession>
<evidence type="ECO:0000256" key="1">
    <source>
        <dbReference type="SAM" id="Coils"/>
    </source>
</evidence>
<proteinExistence type="predicted"/>
<feature type="coiled-coil region" evidence="1">
    <location>
        <begin position="59"/>
        <end position="93"/>
    </location>
</feature>
<evidence type="ECO:0000313" key="3">
    <source>
        <dbReference type="Proteomes" id="UP000683360"/>
    </source>
</evidence>
<organism evidence="2 3">
    <name type="scientific">Mytilus edulis</name>
    <name type="common">Blue mussel</name>
    <dbReference type="NCBI Taxonomy" id="6550"/>
    <lineage>
        <taxon>Eukaryota</taxon>
        <taxon>Metazoa</taxon>
        <taxon>Spiralia</taxon>
        <taxon>Lophotrochozoa</taxon>
        <taxon>Mollusca</taxon>
        <taxon>Bivalvia</taxon>
        <taxon>Autobranchia</taxon>
        <taxon>Pteriomorphia</taxon>
        <taxon>Mytilida</taxon>
        <taxon>Mytiloidea</taxon>
        <taxon>Mytilidae</taxon>
        <taxon>Mytilinae</taxon>
        <taxon>Mytilus</taxon>
    </lineage>
</organism>
<feature type="coiled-coil region" evidence="1">
    <location>
        <begin position="123"/>
        <end position="150"/>
    </location>
</feature>
<keyword evidence="3" id="KW-1185">Reference proteome</keyword>
<comment type="caution">
    <text evidence="2">The sequence shown here is derived from an EMBL/GenBank/DDBJ whole genome shotgun (WGS) entry which is preliminary data.</text>
</comment>
<protein>
    <submittedName>
        <fullName evidence="2">Uncharacterized protein</fullName>
    </submittedName>
</protein>
<dbReference type="AlphaFoldDB" id="A0A8S3Q774"/>
<evidence type="ECO:0000313" key="2">
    <source>
        <dbReference type="EMBL" id="CAG2192380.1"/>
    </source>
</evidence>
<name>A0A8S3Q774_MYTED</name>
<keyword evidence="1" id="KW-0175">Coiled coil</keyword>
<dbReference type="Proteomes" id="UP000683360">
    <property type="component" value="Unassembled WGS sequence"/>
</dbReference>
<sequence length="165" mass="18893">MTETHFNMLMDLLAEERHARLKQNTKISQLENELIATQQGVTTNFHASNSVNDTLKTELDVLKGDMRKMISNYSKLQNEYTLVKAELNVLKLNNSRTNQYNSRLEQELSAVKQLKSVANLQTILNLTDDAKRLEHELQITNNKISSIANDVSARKQDFIALFQQS</sequence>
<reference evidence="2" key="1">
    <citation type="submission" date="2021-03" db="EMBL/GenBank/DDBJ databases">
        <authorList>
            <person name="Bekaert M."/>
        </authorList>
    </citation>
    <scope>NUCLEOTIDE SEQUENCE</scope>
</reference>